<reference evidence="3 4" key="1">
    <citation type="journal article" date="2011" name="Stand. Genomic Sci.">
        <title>Non-contiguous finished genome sequence of Bacteroides coprosuis type strain (PC139).</title>
        <authorList>
            <person name="Land M."/>
            <person name="Held B."/>
            <person name="Gronow S."/>
            <person name="Abt B."/>
            <person name="Lucas S."/>
            <person name="Del Rio T.G."/>
            <person name="Nolan M."/>
            <person name="Tice H."/>
            <person name="Cheng J.F."/>
            <person name="Pitluck S."/>
            <person name="Liolios K."/>
            <person name="Pagani I."/>
            <person name="Ivanova N."/>
            <person name="Mavromatis K."/>
            <person name="Mikhailova N."/>
            <person name="Pati A."/>
            <person name="Tapia R."/>
            <person name="Han C."/>
            <person name="Goodwin L."/>
            <person name="Chen A."/>
            <person name="Palaniappan K."/>
            <person name="Hauser L."/>
            <person name="Brambilla E.M."/>
            <person name="Rohde M."/>
            <person name="Goker M."/>
            <person name="Detter J.C."/>
            <person name="Woyke T."/>
            <person name="Bristow J."/>
            <person name="Eisen J.A."/>
            <person name="Markowitz V."/>
            <person name="Hugenholtz P."/>
            <person name="Kyrpides N.C."/>
            <person name="Klenk H.P."/>
            <person name="Lapidus A."/>
        </authorList>
    </citation>
    <scope>NUCLEOTIDE SEQUENCE</scope>
    <source>
        <strain evidence="3 4">DSM 18011</strain>
    </source>
</reference>
<keyword evidence="4" id="KW-1185">Reference proteome</keyword>
<dbReference type="InterPro" id="IPR005135">
    <property type="entry name" value="Endo/exonuclease/phosphatase"/>
</dbReference>
<organism evidence="3 4">
    <name type="scientific">Bacteroides coprosuis DSM 18011</name>
    <dbReference type="NCBI Taxonomy" id="679937"/>
    <lineage>
        <taxon>Bacteria</taxon>
        <taxon>Pseudomonadati</taxon>
        <taxon>Bacteroidota</taxon>
        <taxon>Bacteroidia</taxon>
        <taxon>Bacteroidales</taxon>
        <taxon>Bacteroidaceae</taxon>
        <taxon>Bacteroides</taxon>
    </lineage>
</organism>
<evidence type="ECO:0000313" key="4">
    <source>
        <dbReference type="Proteomes" id="UP000018439"/>
    </source>
</evidence>
<gene>
    <name evidence="3" type="ORF">Bcop_1458</name>
</gene>
<evidence type="ECO:0000259" key="2">
    <source>
        <dbReference type="Pfam" id="PF03372"/>
    </source>
</evidence>
<dbReference type="GO" id="GO:0000175">
    <property type="term" value="F:3'-5'-RNA exonuclease activity"/>
    <property type="evidence" value="ECO:0007669"/>
    <property type="project" value="TreeGrafter"/>
</dbReference>
<dbReference type="SUPFAM" id="SSF56219">
    <property type="entry name" value="DNase I-like"/>
    <property type="match status" value="1"/>
</dbReference>
<dbReference type="PANTHER" id="PTHR12121:SF36">
    <property type="entry name" value="ENDONUCLEASE_EXONUCLEASE_PHOSPHATASE DOMAIN-CONTAINING PROTEIN"/>
    <property type="match status" value="1"/>
</dbReference>
<keyword evidence="3" id="KW-0378">Hydrolase</keyword>
<dbReference type="Gene3D" id="3.60.10.10">
    <property type="entry name" value="Endonuclease/exonuclease/phosphatase"/>
    <property type="match status" value="1"/>
</dbReference>
<proteinExistence type="predicted"/>
<feature type="signal peptide" evidence="1">
    <location>
        <begin position="1"/>
        <end position="18"/>
    </location>
</feature>
<name>F3ZPR6_9BACE</name>
<evidence type="ECO:0000313" key="3">
    <source>
        <dbReference type="EMBL" id="EGJ71653.1"/>
    </source>
</evidence>
<sequence length="288" mass="32603">MKKYLLLLMAVSMGLLSACNSSQPKLDLKVMTFNIRLDTSDDGEYSWEHRKEQAGAMAKAQDCDLIGTQEVLNHQLEDLKAALPEYEAVGVGRADGKTEGEYSSLLYKKDRFDALDSGTFWLSETPEVAGSKGWDGACERVASWVLLKDKETLREVFFINTHLDHVGVEARREGVNLLLERAYKLAKDAPIVLTGDFNAEPESDVIFNVINPEKERHLLSTHEVAQEVKGTNWTFHDYDRLDINKREYIDYIFVSAPVTVKSYEVLPMKYEGQFVSDHCPVVANIEFN</sequence>
<keyword evidence="3" id="KW-0269">Exonuclease</keyword>
<keyword evidence="3" id="KW-0255">Endonuclease</keyword>
<dbReference type="PANTHER" id="PTHR12121">
    <property type="entry name" value="CARBON CATABOLITE REPRESSOR PROTEIN 4"/>
    <property type="match status" value="1"/>
</dbReference>
<dbReference type="HOGENOM" id="CLU_030508_1_0_10"/>
<dbReference type="PROSITE" id="PS51257">
    <property type="entry name" value="PROKAR_LIPOPROTEIN"/>
    <property type="match status" value="1"/>
</dbReference>
<dbReference type="STRING" id="679937.Bcop_1458"/>
<accession>F3ZPR6</accession>
<dbReference type="InterPro" id="IPR050410">
    <property type="entry name" value="CCR4/nocturin_mRNA_transcr"/>
</dbReference>
<dbReference type="eggNOG" id="COG3568">
    <property type="taxonomic scope" value="Bacteria"/>
</dbReference>
<keyword evidence="1" id="KW-0732">Signal</keyword>
<feature type="domain" description="Endonuclease/exonuclease/phosphatase" evidence="2">
    <location>
        <begin position="31"/>
        <end position="278"/>
    </location>
</feature>
<dbReference type="Pfam" id="PF03372">
    <property type="entry name" value="Exo_endo_phos"/>
    <property type="match status" value="1"/>
</dbReference>
<keyword evidence="3" id="KW-0540">Nuclease</keyword>
<dbReference type="Proteomes" id="UP000018439">
    <property type="component" value="Chromosome"/>
</dbReference>
<dbReference type="GO" id="GO:0004519">
    <property type="term" value="F:endonuclease activity"/>
    <property type="evidence" value="ECO:0007669"/>
    <property type="project" value="UniProtKB-KW"/>
</dbReference>
<feature type="chain" id="PRO_5003303739" evidence="1">
    <location>
        <begin position="19"/>
        <end position="288"/>
    </location>
</feature>
<dbReference type="EMBL" id="CM001167">
    <property type="protein sequence ID" value="EGJ71653.1"/>
    <property type="molecule type" value="Genomic_DNA"/>
</dbReference>
<dbReference type="InterPro" id="IPR036691">
    <property type="entry name" value="Endo/exonu/phosph_ase_sf"/>
</dbReference>
<dbReference type="CDD" id="cd09083">
    <property type="entry name" value="EEP-1"/>
    <property type="match status" value="1"/>
</dbReference>
<dbReference type="AlphaFoldDB" id="F3ZPR6"/>
<evidence type="ECO:0000256" key="1">
    <source>
        <dbReference type="SAM" id="SignalP"/>
    </source>
</evidence>
<protein>
    <submittedName>
        <fullName evidence="3">Endonuclease/exonuclease/phosphatase</fullName>
    </submittedName>
</protein>
<dbReference type="OrthoDB" id="9793162at2"/>